<evidence type="ECO:0000313" key="11">
    <source>
        <dbReference type="Proteomes" id="UP000295345"/>
    </source>
</evidence>
<dbReference type="PROSITE" id="PS50850">
    <property type="entry name" value="MFS"/>
    <property type="match status" value="1"/>
</dbReference>
<dbReference type="EMBL" id="SMKI01000321">
    <property type="protein sequence ID" value="TDC70010.1"/>
    <property type="molecule type" value="Genomic_DNA"/>
</dbReference>
<name>A0A4R4SZZ7_9ACTN</name>
<dbReference type="InterPro" id="IPR020846">
    <property type="entry name" value="MFS_dom"/>
</dbReference>
<dbReference type="SUPFAM" id="SSF103473">
    <property type="entry name" value="MFS general substrate transporter"/>
    <property type="match status" value="1"/>
</dbReference>
<evidence type="ECO:0000256" key="5">
    <source>
        <dbReference type="ARBA" id="ARBA00022989"/>
    </source>
</evidence>
<keyword evidence="5 8" id="KW-1133">Transmembrane helix</keyword>
<evidence type="ECO:0000256" key="3">
    <source>
        <dbReference type="ARBA" id="ARBA00022475"/>
    </source>
</evidence>
<feature type="transmembrane region" description="Helical" evidence="8">
    <location>
        <begin position="167"/>
        <end position="185"/>
    </location>
</feature>
<feature type="transmembrane region" description="Helical" evidence="8">
    <location>
        <begin position="35"/>
        <end position="62"/>
    </location>
</feature>
<feature type="transmembrane region" description="Helical" evidence="8">
    <location>
        <begin position="305"/>
        <end position="326"/>
    </location>
</feature>
<evidence type="ECO:0000313" key="10">
    <source>
        <dbReference type="EMBL" id="TDC70010.1"/>
    </source>
</evidence>
<feature type="domain" description="Major facilitator superfamily (MFS) profile" evidence="9">
    <location>
        <begin position="33"/>
        <end position="423"/>
    </location>
</feature>
<comment type="subcellular location">
    <subcellularLocation>
        <location evidence="1">Cell membrane</location>
        <topology evidence="1">Multi-pass membrane protein</topology>
    </subcellularLocation>
</comment>
<comment type="caution">
    <text evidence="10">The sequence shown here is derived from an EMBL/GenBank/DDBJ whole genome shotgun (WGS) entry which is preliminary data.</text>
</comment>
<evidence type="ECO:0000256" key="2">
    <source>
        <dbReference type="ARBA" id="ARBA00022448"/>
    </source>
</evidence>
<dbReference type="OrthoDB" id="4109786at2"/>
<dbReference type="Proteomes" id="UP000295345">
    <property type="component" value="Unassembled WGS sequence"/>
</dbReference>
<dbReference type="PANTHER" id="PTHR23517:SF2">
    <property type="entry name" value="MULTIDRUG RESISTANCE PROTEIN MDTH"/>
    <property type="match status" value="1"/>
</dbReference>
<evidence type="ECO:0000256" key="4">
    <source>
        <dbReference type="ARBA" id="ARBA00022692"/>
    </source>
</evidence>
<dbReference type="Gene3D" id="1.20.1250.20">
    <property type="entry name" value="MFS general substrate transporter like domains"/>
    <property type="match status" value="1"/>
</dbReference>
<sequence>MDGGPPRAHQCRPGDAARHPRRTVRWPRARDGAGWAIPVALAVDAVGTGLYLPLSMVYFLTVTDLSEAGVGLLLTAATACSLLLPLLVGRIVDRVGPRPVVIVGQLTQAAGFLLYLGVSGPVSLFLAALVESVGLRVYWSSVFALISEQAEGEAKDEWFARAGMIRAAGTGAGTVLTGVLLALASQDAYRGMVLANATSFVLAAATVALFVRAGRRPAGEPDGQPSDGIRRLLRDRPYLALIGVNTLFNICTVFLAVAVPVYVIRGLGAPGWAVGVFLTITTVAVATGTATVNRRVRRRTSRGGAMAWGGVLWAAWCAAAALAVLLPSGPLLVGYLAFAMLLWGAAEMTHGPAANALSADAAPERSRGTYLAAFQYSFATADMVTPALFGVLYGVNRVLPWAVVGSLALTASLAIRPLERRLTRDAAAGQVSPAVPAG</sequence>
<dbReference type="AlphaFoldDB" id="A0A4R4SZZ7"/>
<feature type="transmembrane region" description="Helical" evidence="8">
    <location>
        <begin position="332"/>
        <end position="349"/>
    </location>
</feature>
<evidence type="ECO:0000256" key="7">
    <source>
        <dbReference type="SAM" id="MobiDB-lite"/>
    </source>
</evidence>
<gene>
    <name evidence="10" type="ORF">E1283_25290</name>
</gene>
<dbReference type="InterPro" id="IPR050171">
    <property type="entry name" value="MFS_Transporters"/>
</dbReference>
<keyword evidence="11" id="KW-1185">Reference proteome</keyword>
<proteinExistence type="predicted"/>
<keyword evidence="2" id="KW-0813">Transport</keyword>
<feature type="transmembrane region" description="Helical" evidence="8">
    <location>
        <begin position="238"/>
        <end position="263"/>
    </location>
</feature>
<reference evidence="10 11" key="1">
    <citation type="submission" date="2019-03" db="EMBL/GenBank/DDBJ databases">
        <title>Draft genome sequences of novel Actinobacteria.</title>
        <authorList>
            <person name="Sahin N."/>
            <person name="Ay H."/>
            <person name="Saygin H."/>
        </authorList>
    </citation>
    <scope>NUCLEOTIDE SEQUENCE [LARGE SCALE GENOMIC DNA]</scope>
    <source>
        <strain evidence="10 11">DSM 41900</strain>
    </source>
</reference>
<evidence type="ECO:0000256" key="6">
    <source>
        <dbReference type="ARBA" id="ARBA00023136"/>
    </source>
</evidence>
<evidence type="ECO:0000259" key="9">
    <source>
        <dbReference type="PROSITE" id="PS50850"/>
    </source>
</evidence>
<feature type="transmembrane region" description="Helical" evidence="8">
    <location>
        <begin position="370"/>
        <end position="392"/>
    </location>
</feature>
<dbReference type="InterPro" id="IPR036259">
    <property type="entry name" value="MFS_trans_sf"/>
</dbReference>
<dbReference type="Pfam" id="PF07690">
    <property type="entry name" value="MFS_1"/>
    <property type="match status" value="1"/>
</dbReference>
<protein>
    <submittedName>
        <fullName evidence="10">MFS transporter</fullName>
    </submittedName>
</protein>
<dbReference type="GO" id="GO:0022857">
    <property type="term" value="F:transmembrane transporter activity"/>
    <property type="evidence" value="ECO:0007669"/>
    <property type="project" value="InterPro"/>
</dbReference>
<keyword evidence="3" id="KW-1003">Cell membrane</keyword>
<accession>A0A4R4SZZ7</accession>
<feature type="transmembrane region" description="Helical" evidence="8">
    <location>
        <begin position="269"/>
        <end position="293"/>
    </location>
</feature>
<dbReference type="PANTHER" id="PTHR23517">
    <property type="entry name" value="RESISTANCE PROTEIN MDTM, PUTATIVE-RELATED-RELATED"/>
    <property type="match status" value="1"/>
</dbReference>
<evidence type="ECO:0000256" key="8">
    <source>
        <dbReference type="SAM" id="Phobius"/>
    </source>
</evidence>
<dbReference type="GO" id="GO:0005886">
    <property type="term" value="C:plasma membrane"/>
    <property type="evidence" value="ECO:0007669"/>
    <property type="project" value="UniProtKB-SubCell"/>
</dbReference>
<feature type="transmembrane region" description="Helical" evidence="8">
    <location>
        <begin position="68"/>
        <end position="88"/>
    </location>
</feature>
<feature type="transmembrane region" description="Helical" evidence="8">
    <location>
        <begin position="398"/>
        <end position="415"/>
    </location>
</feature>
<keyword evidence="4 8" id="KW-0812">Transmembrane</keyword>
<evidence type="ECO:0000256" key="1">
    <source>
        <dbReference type="ARBA" id="ARBA00004651"/>
    </source>
</evidence>
<feature type="region of interest" description="Disordered" evidence="7">
    <location>
        <begin position="1"/>
        <end position="23"/>
    </location>
</feature>
<dbReference type="InterPro" id="IPR011701">
    <property type="entry name" value="MFS"/>
</dbReference>
<organism evidence="10 11">
    <name type="scientific">Streptomyces hainanensis</name>
    <dbReference type="NCBI Taxonomy" id="402648"/>
    <lineage>
        <taxon>Bacteria</taxon>
        <taxon>Bacillati</taxon>
        <taxon>Actinomycetota</taxon>
        <taxon>Actinomycetes</taxon>
        <taxon>Kitasatosporales</taxon>
        <taxon>Streptomycetaceae</taxon>
        <taxon>Streptomyces</taxon>
    </lineage>
</organism>
<keyword evidence="6 8" id="KW-0472">Membrane</keyword>